<dbReference type="GO" id="GO:0009313">
    <property type="term" value="P:oligosaccharide catabolic process"/>
    <property type="evidence" value="ECO:0007669"/>
    <property type="project" value="TreeGrafter"/>
</dbReference>
<evidence type="ECO:0000313" key="3">
    <source>
        <dbReference type="EMBL" id="HJE51278.1"/>
    </source>
</evidence>
<protein>
    <submittedName>
        <fullName evidence="3">Glycoside hydrolase family 13 protein</fullName>
    </submittedName>
</protein>
<sequence>MTVEWWRDAVIYQIYPRSFADATGDGYGDLPGIISKLPYLKQLGVDAIWLSPFYKSPMKDAGYDVADYESIDPMFGTIDDADALIATAHELGLRVVVDLVPNHTSSEHVWFQAAIAAEPGSPERDLYLIRDGKGEHGELPPNNWTSIFGGKGWTRLHRPDGTPEQWYLHLFDVTQPDLDWTSETVRAGFDQTLRFWLDKGVDGFRVDVAHSLVKAEGLPDQAAAQQMLDGEMGPMWDQDGVHDIYRRWRTILNEYDGDRILVAEAWVADPARLALYLRPDEMHTAFNFEFLDTVWDAEAYRTVITSTMGEAIAVGAPTTWVLSNHDVVRHVSRLGLQEPGSSHEGLGLRDEQPDNKVGLRRARAATLMMLALPGSSYIYQGEELGLPEHTTLPDSYRQDPTWFQSEFTRVGRDGCRIPMPWVAGDEGLGFSPTGETWLPQPTSYQALAVDQQIDDPASTWTMYRDALAIRKERGLGQGELSWVDAGEHVVAFDNAGVRVMTNILGQPVPLPEGYRVLLSSQPLESEHLPTDVSVWLVPVASD</sequence>
<dbReference type="Pfam" id="PF00128">
    <property type="entry name" value="Alpha-amylase"/>
    <property type="match status" value="1"/>
</dbReference>
<dbReference type="EMBL" id="DYZF01000118">
    <property type="protein sequence ID" value="HJE51278.1"/>
    <property type="molecule type" value="Genomic_DNA"/>
</dbReference>
<reference evidence="3" key="2">
    <citation type="submission" date="2021-09" db="EMBL/GenBank/DDBJ databases">
        <authorList>
            <person name="Gilroy R."/>
        </authorList>
    </citation>
    <scope>NUCLEOTIDE SEQUENCE</scope>
    <source>
        <strain evidence="3">ChiGjej3B3-7470</strain>
    </source>
</reference>
<proteinExistence type="inferred from homology"/>
<evidence type="ECO:0000259" key="2">
    <source>
        <dbReference type="SMART" id="SM00642"/>
    </source>
</evidence>
<evidence type="ECO:0000256" key="1">
    <source>
        <dbReference type="ARBA" id="ARBA00008061"/>
    </source>
</evidence>
<dbReference type="Gene3D" id="3.20.20.80">
    <property type="entry name" value="Glycosidases"/>
    <property type="match status" value="1"/>
</dbReference>
<dbReference type="PANTHER" id="PTHR10357:SF179">
    <property type="entry name" value="NEUTRAL AND BASIC AMINO ACID TRANSPORT PROTEIN RBAT"/>
    <property type="match status" value="1"/>
</dbReference>
<dbReference type="InterPro" id="IPR006047">
    <property type="entry name" value="GH13_cat_dom"/>
</dbReference>
<dbReference type="SMART" id="SM00642">
    <property type="entry name" value="Aamy"/>
    <property type="match status" value="1"/>
</dbReference>
<organism evidence="3 4">
    <name type="scientific">Tessaracoccus flavescens</name>
    <dbReference type="NCBI Taxonomy" id="399497"/>
    <lineage>
        <taxon>Bacteria</taxon>
        <taxon>Bacillati</taxon>
        <taxon>Actinomycetota</taxon>
        <taxon>Actinomycetes</taxon>
        <taxon>Propionibacteriales</taxon>
        <taxon>Propionibacteriaceae</taxon>
        <taxon>Tessaracoccus</taxon>
    </lineage>
</organism>
<reference evidence="3" key="1">
    <citation type="journal article" date="2021" name="PeerJ">
        <title>Extensive microbial diversity within the chicken gut microbiome revealed by metagenomics and culture.</title>
        <authorList>
            <person name="Gilroy R."/>
            <person name="Ravi A."/>
            <person name="Getino M."/>
            <person name="Pursley I."/>
            <person name="Horton D.L."/>
            <person name="Alikhan N.F."/>
            <person name="Baker D."/>
            <person name="Gharbi K."/>
            <person name="Hall N."/>
            <person name="Watson M."/>
            <person name="Adriaenssens E.M."/>
            <person name="Foster-Nyarko E."/>
            <person name="Jarju S."/>
            <person name="Secka A."/>
            <person name="Antonio M."/>
            <person name="Oren A."/>
            <person name="Chaudhuri R.R."/>
            <person name="La Ragione R."/>
            <person name="Hildebrand F."/>
            <person name="Pallen M.J."/>
        </authorList>
    </citation>
    <scope>NUCLEOTIDE SEQUENCE</scope>
    <source>
        <strain evidence="3">ChiGjej3B3-7470</strain>
    </source>
</reference>
<dbReference type="Proteomes" id="UP000712713">
    <property type="component" value="Unassembled WGS sequence"/>
</dbReference>
<name>A0A921JRA0_9ACTN</name>
<accession>A0A921JRA0</accession>
<dbReference type="PANTHER" id="PTHR10357">
    <property type="entry name" value="ALPHA-AMYLASE FAMILY MEMBER"/>
    <property type="match status" value="1"/>
</dbReference>
<dbReference type="InterPro" id="IPR017853">
    <property type="entry name" value="GH"/>
</dbReference>
<keyword evidence="3" id="KW-0378">Hydrolase</keyword>
<feature type="domain" description="Glycosyl hydrolase family 13 catalytic" evidence="2">
    <location>
        <begin position="13"/>
        <end position="416"/>
    </location>
</feature>
<dbReference type="SUPFAM" id="SSF51445">
    <property type="entry name" value="(Trans)glycosidases"/>
    <property type="match status" value="1"/>
</dbReference>
<comment type="caution">
    <text evidence="3">The sequence shown here is derived from an EMBL/GenBank/DDBJ whole genome shotgun (WGS) entry which is preliminary data.</text>
</comment>
<evidence type="ECO:0000313" key="4">
    <source>
        <dbReference type="Proteomes" id="UP000712713"/>
    </source>
</evidence>
<dbReference type="GO" id="GO:0004556">
    <property type="term" value="F:alpha-amylase activity"/>
    <property type="evidence" value="ECO:0007669"/>
    <property type="project" value="TreeGrafter"/>
</dbReference>
<gene>
    <name evidence="3" type="ORF">K8V15_04765</name>
</gene>
<comment type="similarity">
    <text evidence="1">Belongs to the glycosyl hydrolase 13 family.</text>
</comment>
<dbReference type="AlphaFoldDB" id="A0A921JRA0"/>
<dbReference type="Gene3D" id="3.90.400.10">
    <property type="entry name" value="Oligo-1,6-glucosidase, Domain 2"/>
    <property type="match status" value="1"/>
</dbReference>
<dbReference type="CDD" id="cd11332">
    <property type="entry name" value="AmyAc_OligoGlu_TS"/>
    <property type="match status" value="1"/>
</dbReference>
<dbReference type="InterPro" id="IPR045857">
    <property type="entry name" value="O16G_dom_2"/>
</dbReference>